<dbReference type="Proteomes" id="UP000001861">
    <property type="component" value="Unassembled WGS sequence"/>
</dbReference>
<dbReference type="AlphaFoldDB" id="A8P392"/>
<gene>
    <name evidence="2" type="ORF">CC1G_10739</name>
</gene>
<name>A8P392_COPC7</name>
<dbReference type="KEGG" id="cci:CC1G_10739"/>
<reference evidence="2 3" key="1">
    <citation type="journal article" date="2010" name="Proc. Natl. Acad. Sci. U.S.A.">
        <title>Insights into evolution of multicellular fungi from the assembled chromosomes of the mushroom Coprinopsis cinerea (Coprinus cinereus).</title>
        <authorList>
            <person name="Stajich J.E."/>
            <person name="Wilke S.K."/>
            <person name="Ahren D."/>
            <person name="Au C.H."/>
            <person name="Birren B.W."/>
            <person name="Borodovsky M."/>
            <person name="Burns C."/>
            <person name="Canback B."/>
            <person name="Casselton L.A."/>
            <person name="Cheng C.K."/>
            <person name="Deng J."/>
            <person name="Dietrich F.S."/>
            <person name="Fargo D.C."/>
            <person name="Farman M.L."/>
            <person name="Gathman A.C."/>
            <person name="Goldberg J."/>
            <person name="Guigo R."/>
            <person name="Hoegger P.J."/>
            <person name="Hooker J.B."/>
            <person name="Huggins A."/>
            <person name="James T.Y."/>
            <person name="Kamada T."/>
            <person name="Kilaru S."/>
            <person name="Kodira C."/>
            <person name="Kues U."/>
            <person name="Kupfer D."/>
            <person name="Kwan H.S."/>
            <person name="Lomsadze A."/>
            <person name="Li W."/>
            <person name="Lilly W.W."/>
            <person name="Ma L.J."/>
            <person name="Mackey A.J."/>
            <person name="Manning G."/>
            <person name="Martin F."/>
            <person name="Muraguchi H."/>
            <person name="Natvig D.O."/>
            <person name="Palmerini H."/>
            <person name="Ramesh M.A."/>
            <person name="Rehmeyer C.J."/>
            <person name="Roe B.A."/>
            <person name="Shenoy N."/>
            <person name="Stanke M."/>
            <person name="Ter-Hovhannisyan V."/>
            <person name="Tunlid A."/>
            <person name="Velagapudi R."/>
            <person name="Vision T.J."/>
            <person name="Zeng Q."/>
            <person name="Zolan M.E."/>
            <person name="Pukkila P.J."/>
        </authorList>
    </citation>
    <scope>NUCLEOTIDE SEQUENCE [LARGE SCALE GENOMIC DNA]</scope>
    <source>
        <strain evidence="3">Okayama-7 / 130 / ATCC MYA-4618 / FGSC 9003</strain>
    </source>
</reference>
<comment type="caution">
    <text evidence="2">The sequence shown here is derived from an EMBL/GenBank/DDBJ whole genome shotgun (WGS) entry which is preliminary data.</text>
</comment>
<organism evidence="2 3">
    <name type="scientific">Coprinopsis cinerea (strain Okayama-7 / 130 / ATCC MYA-4618 / FGSC 9003)</name>
    <name type="common">Inky cap fungus</name>
    <name type="synonym">Hormographiella aspergillata</name>
    <dbReference type="NCBI Taxonomy" id="240176"/>
    <lineage>
        <taxon>Eukaryota</taxon>
        <taxon>Fungi</taxon>
        <taxon>Dikarya</taxon>
        <taxon>Basidiomycota</taxon>
        <taxon>Agaricomycotina</taxon>
        <taxon>Agaricomycetes</taxon>
        <taxon>Agaricomycetidae</taxon>
        <taxon>Agaricales</taxon>
        <taxon>Agaricineae</taxon>
        <taxon>Psathyrellaceae</taxon>
        <taxon>Coprinopsis</taxon>
    </lineage>
</organism>
<dbReference type="EMBL" id="AACS02000004">
    <property type="protein sequence ID" value="EAU83298.1"/>
    <property type="molecule type" value="Genomic_DNA"/>
</dbReference>
<feature type="compositionally biased region" description="Basic and acidic residues" evidence="1">
    <location>
        <begin position="306"/>
        <end position="316"/>
    </location>
</feature>
<dbReference type="InParanoid" id="A8P392"/>
<feature type="compositionally biased region" description="Low complexity" evidence="1">
    <location>
        <begin position="239"/>
        <end position="275"/>
    </location>
</feature>
<accession>A8P392</accession>
<keyword evidence="3" id="KW-1185">Reference proteome</keyword>
<dbReference type="VEuPathDB" id="FungiDB:CC1G_10739"/>
<dbReference type="RefSeq" id="XP_001838497.1">
    <property type="nucleotide sequence ID" value="XM_001838445.2"/>
</dbReference>
<proteinExistence type="predicted"/>
<dbReference type="OrthoDB" id="3245731at2759"/>
<feature type="region of interest" description="Disordered" evidence="1">
    <location>
        <begin position="217"/>
        <end position="316"/>
    </location>
</feature>
<evidence type="ECO:0000313" key="2">
    <source>
        <dbReference type="EMBL" id="EAU83298.1"/>
    </source>
</evidence>
<sequence length="316" mass="34148">MSSQIQTRRRADSFSDYSSPDAEKVLYILKAMGPQAFYDRLMTHLQPESASVSSNHDALLEALKLNGFAGEVAKAEGAVEDDEERHCVRCHVSYLEKNNARDACVIKHAYPVVGSTSGSNLAQGQAQQKPCPSCHSSLPCASSCVVTPTCFVGRHTTNAQRAYAQKSPLVKTCDELKCGEDTVKAIEKGFIMEALSPTALSKPSSFEFQFQPAMFGVQKENDKRPRKSLPFTLSKPESEASSSSATKSPPSDTSASAKTSTETTTTQISPSSSETELPAKDAPLRLPPAPAVGAWELRRYSPSANRGREVDTQLPL</sequence>
<evidence type="ECO:0000313" key="3">
    <source>
        <dbReference type="Proteomes" id="UP000001861"/>
    </source>
</evidence>
<dbReference type="GeneID" id="6015089"/>
<evidence type="ECO:0000256" key="1">
    <source>
        <dbReference type="SAM" id="MobiDB-lite"/>
    </source>
</evidence>
<protein>
    <submittedName>
        <fullName evidence="2">Uncharacterized protein</fullName>
    </submittedName>
</protein>